<dbReference type="InterPro" id="IPR002477">
    <property type="entry name" value="Peptidoglycan-bd-like"/>
</dbReference>
<accession>A0A1E8EY02</accession>
<dbReference type="Pfam" id="PF01471">
    <property type="entry name" value="PG_binding_1"/>
    <property type="match status" value="2"/>
</dbReference>
<keyword evidence="3" id="KW-1185">Reference proteome</keyword>
<dbReference type="AlphaFoldDB" id="A0A1E8EY02"/>
<organism evidence="2 3">
    <name type="scientific">Clostridium acetireducens DSM 10703</name>
    <dbReference type="NCBI Taxonomy" id="1121290"/>
    <lineage>
        <taxon>Bacteria</taxon>
        <taxon>Bacillati</taxon>
        <taxon>Bacillota</taxon>
        <taxon>Clostridia</taxon>
        <taxon>Eubacteriales</taxon>
        <taxon>Clostridiaceae</taxon>
        <taxon>Clostridium</taxon>
    </lineage>
</organism>
<dbReference type="GO" id="GO:0008745">
    <property type="term" value="F:N-acetylmuramoyl-L-alanine amidase activity"/>
    <property type="evidence" value="ECO:0007669"/>
    <property type="project" value="InterPro"/>
</dbReference>
<evidence type="ECO:0000259" key="1">
    <source>
        <dbReference type="SMART" id="SM00646"/>
    </source>
</evidence>
<dbReference type="OrthoDB" id="5344211at2"/>
<dbReference type="InterPro" id="IPR002508">
    <property type="entry name" value="MurNAc-LAA_cat"/>
</dbReference>
<dbReference type="CDD" id="cd02696">
    <property type="entry name" value="MurNAc-LAA"/>
    <property type="match status" value="1"/>
</dbReference>
<feature type="domain" description="MurNAc-LAA" evidence="1">
    <location>
        <begin position="64"/>
        <end position="165"/>
    </location>
</feature>
<dbReference type="PANTHER" id="PTHR30404">
    <property type="entry name" value="N-ACETYLMURAMOYL-L-ALANINE AMIDASE"/>
    <property type="match status" value="1"/>
</dbReference>
<proteinExistence type="predicted"/>
<name>A0A1E8EY02_9CLOT</name>
<dbReference type="InterPro" id="IPR036366">
    <property type="entry name" value="PGBDSf"/>
</dbReference>
<dbReference type="STRING" id="1121290.CLAOCE_15740"/>
<dbReference type="SUPFAM" id="SSF53187">
    <property type="entry name" value="Zn-dependent exopeptidases"/>
    <property type="match status" value="1"/>
</dbReference>
<dbReference type="Proteomes" id="UP000175744">
    <property type="component" value="Unassembled WGS sequence"/>
</dbReference>
<reference evidence="2 3" key="1">
    <citation type="submission" date="2016-06" db="EMBL/GenBank/DDBJ databases">
        <title>Genome sequence of Clostridium acetireducens DSM 10703.</title>
        <authorList>
            <person name="Poehlein A."/>
            <person name="Fluechter S."/>
            <person name="Duerre P."/>
            <person name="Daniel R."/>
        </authorList>
    </citation>
    <scope>NUCLEOTIDE SEQUENCE [LARGE SCALE GENOMIC DNA]</scope>
    <source>
        <strain evidence="2 3">DSM 10703</strain>
    </source>
</reference>
<sequence>MKIGIDIGHNCPPDIGALGIKFEDELTRNIGSMVINKLKILGYSVVNCTPDYAKSVLESLYKRVNTANNNKVDLFVSIHFNAGGGNGTEVFAISPVGRLIAKRVVDNISILGFKNRGVKDGRMLYVLKNTIAPAILIEGCFIDSKEDMKLYNGESMANAIIKAITYGKILKYDNNENYKDENILEIQKILNRFQIKDKNGKCVSESGILDVSTKDCIKNFQSVVGIPVDGVPGQITLNAFKIIISKPLTMKGSYNRIAIRYIQWRLGAGVDGIFGNITERAVKEFQKKNNLITDGIVGKNTWNKFIYS</sequence>
<dbReference type="PANTHER" id="PTHR30404:SF8">
    <property type="entry name" value="AUTOLYSIN PH-RELATED"/>
    <property type="match status" value="1"/>
</dbReference>
<dbReference type="InterPro" id="IPR050695">
    <property type="entry name" value="N-acetylmuramoyl_amidase_3"/>
</dbReference>
<evidence type="ECO:0000313" key="2">
    <source>
        <dbReference type="EMBL" id="OFI05568.1"/>
    </source>
</evidence>
<gene>
    <name evidence="2" type="primary">lyc</name>
    <name evidence="2" type="ORF">CLOACE_15740</name>
</gene>
<keyword evidence="2" id="KW-0378">Hydrolase</keyword>
<comment type="caution">
    <text evidence="2">The sequence shown here is derived from an EMBL/GenBank/DDBJ whole genome shotgun (WGS) entry which is preliminary data.</text>
</comment>
<dbReference type="Gene3D" id="1.10.101.10">
    <property type="entry name" value="PGBD-like superfamily/PGBD"/>
    <property type="match status" value="2"/>
</dbReference>
<dbReference type="EC" id="3.2.1.17" evidence="2"/>
<dbReference type="GO" id="GO:0003796">
    <property type="term" value="F:lysozyme activity"/>
    <property type="evidence" value="ECO:0007669"/>
    <property type="project" value="UniProtKB-EC"/>
</dbReference>
<dbReference type="RefSeq" id="WP_070110551.1">
    <property type="nucleotide sequence ID" value="NZ_LZFO01000023.1"/>
</dbReference>
<dbReference type="GO" id="GO:0030288">
    <property type="term" value="C:outer membrane-bounded periplasmic space"/>
    <property type="evidence" value="ECO:0007669"/>
    <property type="project" value="TreeGrafter"/>
</dbReference>
<keyword evidence="2" id="KW-0326">Glycosidase</keyword>
<evidence type="ECO:0000313" key="3">
    <source>
        <dbReference type="Proteomes" id="UP000175744"/>
    </source>
</evidence>
<dbReference type="Gene3D" id="3.40.630.40">
    <property type="entry name" value="Zn-dependent exopeptidases"/>
    <property type="match status" value="1"/>
</dbReference>
<dbReference type="InterPro" id="IPR036365">
    <property type="entry name" value="PGBD-like_sf"/>
</dbReference>
<dbReference type="GO" id="GO:0009253">
    <property type="term" value="P:peptidoglycan catabolic process"/>
    <property type="evidence" value="ECO:0007669"/>
    <property type="project" value="InterPro"/>
</dbReference>
<dbReference type="EMBL" id="LZFO01000023">
    <property type="protein sequence ID" value="OFI05568.1"/>
    <property type="molecule type" value="Genomic_DNA"/>
</dbReference>
<protein>
    <submittedName>
        <fullName evidence="2">Autolytic lysozyme</fullName>
        <ecNumber evidence="2">3.2.1.17</ecNumber>
    </submittedName>
</protein>
<dbReference type="Pfam" id="PF01520">
    <property type="entry name" value="Amidase_3"/>
    <property type="match status" value="1"/>
</dbReference>
<dbReference type="SMART" id="SM00646">
    <property type="entry name" value="Ami_3"/>
    <property type="match status" value="1"/>
</dbReference>
<dbReference type="SUPFAM" id="SSF47090">
    <property type="entry name" value="PGBD-like"/>
    <property type="match status" value="2"/>
</dbReference>